<dbReference type="InterPro" id="IPR028994">
    <property type="entry name" value="Integrin_alpha_N"/>
</dbReference>
<evidence type="ECO:0000256" key="1">
    <source>
        <dbReference type="ARBA" id="ARBA00022729"/>
    </source>
</evidence>
<evidence type="ECO:0000256" key="2">
    <source>
        <dbReference type="ARBA" id="ARBA00022737"/>
    </source>
</evidence>
<evidence type="ECO:0000256" key="3">
    <source>
        <dbReference type="ARBA" id="ARBA00023180"/>
    </source>
</evidence>
<keyword evidence="2" id="KW-0677">Repeat</keyword>
<keyword evidence="3" id="KW-0325">Glycoprotein</keyword>
<dbReference type="GO" id="GO:0007229">
    <property type="term" value="P:integrin-mediated signaling pathway"/>
    <property type="evidence" value="ECO:0007669"/>
    <property type="project" value="UniProtKB-KW"/>
</dbReference>
<dbReference type="Pfam" id="PF13517">
    <property type="entry name" value="FG-GAP_3"/>
    <property type="match status" value="2"/>
</dbReference>
<name>A0A0F6YM36_9BACT</name>
<dbReference type="PANTHER" id="PTHR23220:SF73">
    <property type="entry name" value="INTEGRIN ALPHA-IIB"/>
    <property type="match status" value="1"/>
</dbReference>
<evidence type="ECO:0000313" key="6">
    <source>
        <dbReference type="Proteomes" id="UP000034883"/>
    </source>
</evidence>
<dbReference type="STRING" id="927083.DB32_007381"/>
<dbReference type="PANTHER" id="PTHR23220">
    <property type="entry name" value="INTEGRIN ALPHA"/>
    <property type="match status" value="1"/>
</dbReference>
<evidence type="ECO:0000256" key="4">
    <source>
        <dbReference type="SAM" id="SignalP"/>
    </source>
</evidence>
<dbReference type="OrthoDB" id="127762at2"/>
<dbReference type="GO" id="GO:0005178">
    <property type="term" value="F:integrin binding"/>
    <property type="evidence" value="ECO:0007669"/>
    <property type="project" value="TreeGrafter"/>
</dbReference>
<dbReference type="GO" id="GO:0033627">
    <property type="term" value="P:cell adhesion mediated by integrin"/>
    <property type="evidence" value="ECO:0007669"/>
    <property type="project" value="TreeGrafter"/>
</dbReference>
<reference evidence="5 6" key="1">
    <citation type="submission" date="2015-03" db="EMBL/GenBank/DDBJ databases">
        <title>Genome assembly of Sandaracinus amylolyticus DSM 53668.</title>
        <authorList>
            <person name="Sharma G."/>
            <person name="Subramanian S."/>
        </authorList>
    </citation>
    <scope>NUCLEOTIDE SEQUENCE [LARGE SCALE GENOMIC DNA]</scope>
    <source>
        <strain evidence="5 6">DSM 53668</strain>
    </source>
</reference>
<dbReference type="SUPFAM" id="SSF69318">
    <property type="entry name" value="Integrin alpha N-terminal domain"/>
    <property type="match status" value="3"/>
</dbReference>
<dbReference type="SMART" id="SM00191">
    <property type="entry name" value="Int_alpha"/>
    <property type="match status" value="6"/>
</dbReference>
<dbReference type="AlphaFoldDB" id="A0A0F6YM36"/>
<dbReference type="Proteomes" id="UP000034883">
    <property type="component" value="Chromosome"/>
</dbReference>
<feature type="chain" id="PRO_5002512792" evidence="4">
    <location>
        <begin position="24"/>
        <end position="795"/>
    </location>
</feature>
<dbReference type="GO" id="GO:0007160">
    <property type="term" value="P:cell-matrix adhesion"/>
    <property type="evidence" value="ECO:0007669"/>
    <property type="project" value="TreeGrafter"/>
</dbReference>
<gene>
    <name evidence="5" type="ORF">DB32_007381</name>
</gene>
<keyword evidence="6" id="KW-1185">Reference proteome</keyword>
<dbReference type="PRINTS" id="PR01185">
    <property type="entry name" value="INTEGRINA"/>
</dbReference>
<dbReference type="GO" id="GO:0009897">
    <property type="term" value="C:external side of plasma membrane"/>
    <property type="evidence" value="ECO:0007669"/>
    <property type="project" value="TreeGrafter"/>
</dbReference>
<dbReference type="Pfam" id="PF01839">
    <property type="entry name" value="FG-GAP"/>
    <property type="match status" value="2"/>
</dbReference>
<accession>A0A0F6YM36</accession>
<dbReference type="InterPro" id="IPR013517">
    <property type="entry name" value="FG-GAP"/>
</dbReference>
<dbReference type="PROSITE" id="PS51470">
    <property type="entry name" value="FG_GAP"/>
    <property type="match status" value="3"/>
</dbReference>
<evidence type="ECO:0000313" key="5">
    <source>
        <dbReference type="EMBL" id="AKF10232.1"/>
    </source>
</evidence>
<dbReference type="InterPro" id="IPR013519">
    <property type="entry name" value="Int_alpha_beta-p"/>
</dbReference>
<organism evidence="5 6">
    <name type="scientific">Sandaracinus amylolyticus</name>
    <dbReference type="NCBI Taxonomy" id="927083"/>
    <lineage>
        <taxon>Bacteria</taxon>
        <taxon>Pseudomonadati</taxon>
        <taxon>Myxococcota</taxon>
        <taxon>Polyangia</taxon>
        <taxon>Polyangiales</taxon>
        <taxon>Sandaracinaceae</taxon>
        <taxon>Sandaracinus</taxon>
    </lineage>
</organism>
<keyword evidence="1 4" id="KW-0732">Signal</keyword>
<sequence>MKHAIHLAKAALLVAMLASCTQARTQIMLRVRTDMEQGPSATLAAIRIRVSNDGAATPAHDQRYVLGTDVMLPSTLGLVPDSARDALLSIEIDALGPGDTLLFTHRAQARYVEESTLLLDVFLAARCREAVARDCDEGQTCGPNGCEPVLRSDLPAFDPDAPVPDAGIVGDGGPTDACTAMCSGACVDTTTNPEHCGECGTECDPPTSHGEPSCFESTCTYACEPGYHVCDDDCVSNRSLSTCGDSCEPCAAPSGGNGVASCDGSRCGFRCDPGYQRTGDGCVPGPNVEPPRPISPLSLSRVTSLRPTFRWALASGSDGALVQICEDRACSRIIAAEEVGSGATSLQLSADLTLPASGSRRVYFRLFGRSGPATGSSPSVVWAFELPARSAEHETAFGTVYDVNADGHSDLAVGSEGDSVVLYNGSASGLTRVAGALTQAGGSMFGASVAAAGDVDGDGYGDLVLGAPAFRRAYLYRGSAGGLGTTPLSFVGAAAATEFGRTLAPAGDVNGDGYADVLVGAPSAAMVALYLGGATPDSGADVMLAGPTGSGFGASLTSLGDLDGDGRHEFAVGAPGEDRVYLFRGAATLPASLSQTDAFASLEGPAGADFGAAIAGALDVSGDGRPDLLVSSPSAGAGESGVRLFLGTAEGTIATEVASEWSAPGAPSSTTQFGASLHGNGDVNRDGYDDWVVGAPGVVRAFVYRGGPSPSATAAAEYSSSAGSRFGADVTSTGDIDGDGHDDTVVGAPTNRSFQLYLHTAAGLATSGTSYSDSATTGFGAALAELLWRSIEEAT</sequence>
<dbReference type="InterPro" id="IPR000413">
    <property type="entry name" value="Integrin_alpha"/>
</dbReference>
<dbReference type="RefSeq" id="WP_053237213.1">
    <property type="nucleotide sequence ID" value="NZ_CP011125.1"/>
</dbReference>
<keyword evidence="5" id="KW-0401">Integrin</keyword>
<dbReference type="EMBL" id="CP011125">
    <property type="protein sequence ID" value="AKF10232.1"/>
    <property type="molecule type" value="Genomic_DNA"/>
</dbReference>
<feature type="signal peptide" evidence="4">
    <location>
        <begin position="1"/>
        <end position="23"/>
    </location>
</feature>
<dbReference type="GO" id="GO:0008305">
    <property type="term" value="C:integrin complex"/>
    <property type="evidence" value="ECO:0007669"/>
    <property type="project" value="InterPro"/>
</dbReference>
<dbReference type="Gene3D" id="2.130.10.130">
    <property type="entry name" value="Integrin alpha, N-terminal"/>
    <property type="match status" value="4"/>
</dbReference>
<protein>
    <submittedName>
        <fullName evidence="5">Putative integrin-like protein</fullName>
    </submittedName>
</protein>
<dbReference type="PROSITE" id="PS51257">
    <property type="entry name" value="PROKAR_LIPOPROTEIN"/>
    <property type="match status" value="1"/>
</dbReference>
<dbReference type="GO" id="GO:0098609">
    <property type="term" value="P:cell-cell adhesion"/>
    <property type="evidence" value="ECO:0007669"/>
    <property type="project" value="TreeGrafter"/>
</dbReference>
<proteinExistence type="predicted"/>
<dbReference type="KEGG" id="samy:DB32_007381"/>